<dbReference type="EMBL" id="LNZC01000012">
    <property type="protein sequence ID" value="KTD79649.1"/>
    <property type="molecule type" value="Genomic_DNA"/>
</dbReference>
<keyword evidence="1" id="KW-1133">Transmembrane helix</keyword>
<dbReference type="SUPFAM" id="SSF51905">
    <property type="entry name" value="FAD/NAD(P)-binding domain"/>
    <property type="match status" value="1"/>
</dbReference>
<dbReference type="SUPFAM" id="SSF54373">
    <property type="entry name" value="FAD-linked reductases, C-terminal domain"/>
    <property type="match status" value="1"/>
</dbReference>
<feature type="domain" description="2,6-dihydroxypyridine 3-monooxygenase substrate binding" evidence="2">
    <location>
        <begin position="172"/>
        <end position="292"/>
    </location>
</feature>
<keyword evidence="3" id="KW-0503">Monooxygenase</keyword>
<gene>
    <name evidence="3" type="ORF">Lwor_1163</name>
</gene>
<dbReference type="InterPro" id="IPR053212">
    <property type="entry name" value="DHP_3-monooxygenase"/>
</dbReference>
<organism evidence="3 4">
    <name type="scientific">Legionella worsleiensis</name>
    <dbReference type="NCBI Taxonomy" id="45076"/>
    <lineage>
        <taxon>Bacteria</taxon>
        <taxon>Pseudomonadati</taxon>
        <taxon>Pseudomonadota</taxon>
        <taxon>Gammaproteobacteria</taxon>
        <taxon>Legionellales</taxon>
        <taxon>Legionellaceae</taxon>
        <taxon>Legionella</taxon>
    </lineage>
</organism>
<feature type="transmembrane region" description="Helical" evidence="1">
    <location>
        <begin position="7"/>
        <end position="28"/>
    </location>
</feature>
<dbReference type="Gene3D" id="3.50.50.60">
    <property type="entry name" value="FAD/NAD(P)-binding domain"/>
    <property type="match status" value="1"/>
</dbReference>
<dbReference type="Proteomes" id="UP000054662">
    <property type="component" value="Unassembled WGS sequence"/>
</dbReference>
<keyword evidence="4" id="KW-1185">Reference proteome</keyword>
<protein>
    <submittedName>
        <fullName evidence="3">6-hydroxynicotinate 3-monooxygenase</fullName>
        <ecNumber evidence="3">1.14.13.114</ecNumber>
    </submittedName>
</protein>
<sequence>MKEKVDCIVVGGSIAGCVTAILLARLGLRVTILERSSGELKGQGAGITLPVALVNQCIELNLFDKDIPRLAIEARTFFRKSLLTVEAEKIGDQPLSACSLNWMDVYRNLRQRLQDIDFRPSTQVTRIKKEADGLYCLETACGAYLNTSIVIAADGVESNLRKQLLSENIPTYAGYIAWRGVLETNLFELDHHIPYYVFSKGHLLFYRIPAEGYEITGKTLLNWVMYEVTPPDVLALRLTDDKNIRHTRSIPQGALHEEQRQYLQHFARQQLPATAAEIICNTPQPFIQAVFDAQIQPYEDNQIIFMGDAATTLRPHSGSGVMKALSQSIDFYKFISKDSDRHLLMRLSQWKNIQLKNNAEEIEKSKIMGKALVTETPSWPDMNQESLDIWWSQVMKMQSWYATPQCSTASTSIFSITKQDENEEKGVCLRSRL</sequence>
<evidence type="ECO:0000256" key="1">
    <source>
        <dbReference type="SAM" id="Phobius"/>
    </source>
</evidence>
<dbReference type="PANTHER" id="PTHR47469:SF2">
    <property type="entry name" value="OS06G0597600 PROTEIN"/>
    <property type="match status" value="1"/>
</dbReference>
<proteinExistence type="predicted"/>
<evidence type="ECO:0000313" key="4">
    <source>
        <dbReference type="Proteomes" id="UP000054662"/>
    </source>
</evidence>
<keyword evidence="3" id="KW-0560">Oxidoreductase</keyword>
<keyword evidence="1" id="KW-0472">Membrane</keyword>
<dbReference type="EC" id="1.14.13.114" evidence="3"/>
<dbReference type="PROSITE" id="PS51257">
    <property type="entry name" value="PROKAR_LIPOPROTEIN"/>
    <property type="match status" value="1"/>
</dbReference>
<dbReference type="PANTHER" id="PTHR47469">
    <property type="entry name" value="MONOOXYGENASE-LIKE"/>
    <property type="match status" value="1"/>
</dbReference>
<dbReference type="AlphaFoldDB" id="A0A0W1AE91"/>
<dbReference type="InterPro" id="IPR054707">
    <property type="entry name" value="DhpH_subs-bd"/>
</dbReference>
<dbReference type="InterPro" id="IPR036188">
    <property type="entry name" value="FAD/NAD-bd_sf"/>
</dbReference>
<dbReference type="Pfam" id="PF13450">
    <property type="entry name" value="NAD_binding_8"/>
    <property type="match status" value="1"/>
</dbReference>
<dbReference type="PATRIC" id="fig|45076.6.peg.1270"/>
<evidence type="ECO:0000313" key="3">
    <source>
        <dbReference type="EMBL" id="KTD79649.1"/>
    </source>
</evidence>
<keyword evidence="1" id="KW-0812">Transmembrane</keyword>
<dbReference type="OrthoDB" id="9782160at2"/>
<dbReference type="PRINTS" id="PR00420">
    <property type="entry name" value="RNGMNOXGNASE"/>
</dbReference>
<dbReference type="GO" id="GO:0043731">
    <property type="term" value="F:6-hydroxynicotinate 3-monooxygenase activity"/>
    <property type="evidence" value="ECO:0007669"/>
    <property type="project" value="UniProtKB-EC"/>
</dbReference>
<dbReference type="Pfam" id="PF22607">
    <property type="entry name" value="FAD_binding-like"/>
    <property type="match status" value="1"/>
</dbReference>
<dbReference type="STRING" id="45076.Lwor_1163"/>
<accession>A0A0W1AE91</accession>
<dbReference type="RefSeq" id="WP_058492979.1">
    <property type="nucleotide sequence ID" value="NZ_CBCRUR010000001.1"/>
</dbReference>
<comment type="caution">
    <text evidence="3">The sequence shown here is derived from an EMBL/GenBank/DDBJ whole genome shotgun (WGS) entry which is preliminary data.</text>
</comment>
<dbReference type="Gene3D" id="3.30.9.60">
    <property type="match status" value="1"/>
</dbReference>
<name>A0A0W1AE91_9GAMM</name>
<evidence type="ECO:0000259" key="2">
    <source>
        <dbReference type="Pfam" id="PF22607"/>
    </source>
</evidence>
<reference evidence="3 4" key="1">
    <citation type="submission" date="2015-11" db="EMBL/GenBank/DDBJ databases">
        <title>Genomic analysis of 38 Legionella species identifies large and diverse effector repertoires.</title>
        <authorList>
            <person name="Burstein D."/>
            <person name="Amaro F."/>
            <person name="Zusman T."/>
            <person name="Lifshitz Z."/>
            <person name="Cohen O."/>
            <person name="Gilbert J.A."/>
            <person name="Pupko T."/>
            <person name="Shuman H.A."/>
            <person name="Segal G."/>
        </authorList>
    </citation>
    <scope>NUCLEOTIDE SEQUENCE [LARGE SCALE GENOMIC DNA]</scope>
    <source>
        <strain evidence="3 4">ATCC 49508</strain>
    </source>
</reference>